<evidence type="ECO:0000313" key="2">
    <source>
        <dbReference type="EMBL" id="NYF79052.1"/>
    </source>
</evidence>
<dbReference type="SUPFAM" id="SSF53098">
    <property type="entry name" value="Ribonuclease H-like"/>
    <property type="match status" value="1"/>
</dbReference>
<dbReference type="Gene3D" id="3.30.420.10">
    <property type="entry name" value="Ribonuclease H-like superfamily/Ribonuclease H"/>
    <property type="match status" value="1"/>
</dbReference>
<name>A0A7Y9PFW2_9BACT</name>
<dbReference type="RefSeq" id="WP_432432195.1">
    <property type="nucleotide sequence ID" value="NZ_JACCCW010000001.1"/>
</dbReference>
<proteinExistence type="predicted"/>
<dbReference type="Proteomes" id="UP000589520">
    <property type="component" value="Unassembled WGS sequence"/>
</dbReference>
<gene>
    <name evidence="2" type="ORF">HDF17_001339</name>
</gene>
<keyword evidence="3" id="KW-1185">Reference proteome</keyword>
<dbReference type="PROSITE" id="PS50879">
    <property type="entry name" value="RNASE_H_1"/>
    <property type="match status" value="1"/>
</dbReference>
<dbReference type="GO" id="GO:0003676">
    <property type="term" value="F:nucleic acid binding"/>
    <property type="evidence" value="ECO:0007669"/>
    <property type="project" value="InterPro"/>
</dbReference>
<dbReference type="Pfam" id="PF00075">
    <property type="entry name" value="RNase_H"/>
    <property type="match status" value="1"/>
</dbReference>
<organism evidence="2 3">
    <name type="scientific">Granulicella arctica</name>
    <dbReference type="NCBI Taxonomy" id="940613"/>
    <lineage>
        <taxon>Bacteria</taxon>
        <taxon>Pseudomonadati</taxon>
        <taxon>Acidobacteriota</taxon>
        <taxon>Terriglobia</taxon>
        <taxon>Terriglobales</taxon>
        <taxon>Acidobacteriaceae</taxon>
        <taxon>Granulicella</taxon>
    </lineage>
</organism>
<evidence type="ECO:0000259" key="1">
    <source>
        <dbReference type="PROSITE" id="PS50879"/>
    </source>
</evidence>
<sequence>MRKHIHIVTDGSAIGNPGPGGWAAVLSCGRNRWRISGAAENTTANEMELTAAIEALKSIEIGSRVTLCSDSEYLIRGMRHLADRWLLQGWRKNLSILQPGESLPANHWIVVFISGIFDPGDDAAHAQELDEMAGIRRNINSMAYLSSTGLHQWNTCGRNNRRSDRSGNSGSAGVCYLGRDSYDGHSRPLCAAVYSGSQAIRTVLSKPSLDSP</sequence>
<feature type="domain" description="RNase H type-1" evidence="1">
    <location>
        <begin position="1"/>
        <end position="133"/>
    </location>
</feature>
<dbReference type="InterPro" id="IPR002156">
    <property type="entry name" value="RNaseH_domain"/>
</dbReference>
<dbReference type="InterPro" id="IPR012337">
    <property type="entry name" value="RNaseH-like_sf"/>
</dbReference>
<reference evidence="2 3" key="1">
    <citation type="submission" date="2020-07" db="EMBL/GenBank/DDBJ databases">
        <title>Genomic Encyclopedia of Type Strains, Phase IV (KMG-V): Genome sequencing to study the core and pangenomes of soil and plant-associated prokaryotes.</title>
        <authorList>
            <person name="Whitman W."/>
        </authorList>
    </citation>
    <scope>NUCLEOTIDE SEQUENCE [LARGE SCALE GENOMIC DNA]</scope>
    <source>
        <strain evidence="2 3">X4EP2</strain>
    </source>
</reference>
<dbReference type="InterPro" id="IPR036397">
    <property type="entry name" value="RNaseH_sf"/>
</dbReference>
<comment type="caution">
    <text evidence="2">The sequence shown here is derived from an EMBL/GenBank/DDBJ whole genome shotgun (WGS) entry which is preliminary data.</text>
</comment>
<protein>
    <recommendedName>
        <fullName evidence="1">RNase H type-1 domain-containing protein</fullName>
    </recommendedName>
</protein>
<accession>A0A7Y9PFW2</accession>
<dbReference type="PROSITE" id="PS51257">
    <property type="entry name" value="PROKAR_LIPOPROTEIN"/>
    <property type="match status" value="1"/>
</dbReference>
<dbReference type="GO" id="GO:0004523">
    <property type="term" value="F:RNA-DNA hybrid ribonuclease activity"/>
    <property type="evidence" value="ECO:0007669"/>
    <property type="project" value="InterPro"/>
</dbReference>
<evidence type="ECO:0000313" key="3">
    <source>
        <dbReference type="Proteomes" id="UP000589520"/>
    </source>
</evidence>
<dbReference type="EMBL" id="JACCCW010000001">
    <property type="protein sequence ID" value="NYF79052.1"/>
    <property type="molecule type" value="Genomic_DNA"/>
</dbReference>
<dbReference type="AlphaFoldDB" id="A0A7Y9PFW2"/>